<evidence type="ECO:0000256" key="5">
    <source>
        <dbReference type="ARBA" id="ARBA00048448"/>
    </source>
</evidence>
<dbReference type="InterPro" id="IPR026164">
    <property type="entry name" value="Int_cplx_su10"/>
</dbReference>
<accession>A0A7R9ET67</accession>
<evidence type="ECO:0000256" key="2">
    <source>
        <dbReference type="ARBA" id="ARBA00004362"/>
    </source>
</evidence>
<comment type="similarity">
    <text evidence="3 7">Belongs to the flavin monoamine oxidase family.</text>
</comment>
<dbReference type="SUPFAM" id="SSF54373">
    <property type="entry name" value="FAD-linked reductases, C-terminal domain"/>
    <property type="match status" value="1"/>
</dbReference>
<feature type="domain" description="Amine oxidase" evidence="8">
    <location>
        <begin position="748"/>
        <end position="1199"/>
    </location>
</feature>
<sequence length="1266" mass="143097">MTYSLPLGPLVTSVKTNQSKAFLRQYHGIEGEDYQRGFGILKWGGVGEKETLEKLPNQRCQMQRWNRSKVTLLLVSVTGNLVPLCSGDILEQSYSRMCEKFSSKPELWQEVEALTNSLRFNSFEPEAVFLREMFGYLSQEVQHKLLLMTADRSEDTMDHCRLLLLLLQRFPQSVSVHGPKLLETLMTAEKHSHYQNSVNCYRKLLVCDLLPLLVSSSVSLPPKQLFRLLNKAIEFSLNYLLSPTKLIQDLPELESKIEDPWVHLFLVVQGSGKKLGWDLSTMNKEMYWQKILHTKKNLLLVSEEQRNYKELLYCGIVFFLRCFHEYTSSVEAGNGSEVPLVMVEAFTTKPPQTPTETKSKRRKVEVEDSAVPLLTVASLSSSAIVANFQMAVACWDLLHSVTNLEKEFTKLCQHMRLDLCLKYFLLDITLYKEVFDEALFILQSLKTSPTEELRKNLQLASIYYRKGEKALMECLLAVSIYRCVIVQTYPLLAVFQSSIDHILQVVANLPTQTIPNPQSNVLVQATKKERHLHYLPLTRSHVLQYCVKFILTGLKKHIFSKQPCPDLDQAVGHAMTLIQYDWPAEESLAVKLLERIRRNRSFSYKLFRSYIVNVDLLEEFMYFSTDQGGCLALDIVSSSHHTSQRRISTRGADKGVKDDFKQAMKRQVARSNEPIENLIVKFLVTEKHSILQSLVQVFNMHFLGTVIIRPEKIGTVPNNNQNVTNCSTDGKKYNGIYEADVVVVGAGISGLTAAYLMTQKDPSLRVIVLEAKERIGGRTLTVPIKTAGDQTEQFDLGGQWVSSSQSQIIQLLTELHLETYPQYNDGCKIGQAGNAMLHNYTCDFPNFGSIFTQYELNKFVTKVESLAQKVLLINPGRLQESKDLDMMTVETFLQKNLYTDTAREIVRTIVRNTFGMEASQLSALFFIAHVNGTQGFLNQFKTTSCGAKELRIKGGAQQITSCLAKKIGEKCILMSDPVERICHLSDRVHLTTEKKLEFSALFVIVAIPPSEVTKITFSPPLPLEHRCVLQHFSAGNLTTFVATYERPFWRDQGYSGQVISDGGIWTDYHSMVAPISSTFDATTESGSPALVGFLAAKKGVQWSSKNHARRRSAVLECLSQFFSGIWALNPLDYVEKNWCDELFVGGCPVQGITPGVMHWVHTLRSPHGRVHWAGTETATQWCGYMNGAVQAGQRAAIEVMYELRPQVLTVADISGVETHQAHNPEPEPVPHVFRWTLSLPLLLIGVGWIVYAIRSKYWFIGTGRIA</sequence>
<dbReference type="GO" id="GO:0032039">
    <property type="term" value="C:integrator complex"/>
    <property type="evidence" value="ECO:0007669"/>
    <property type="project" value="InterPro"/>
</dbReference>
<dbReference type="Pfam" id="PF21045">
    <property type="entry name" value="INT10"/>
    <property type="match status" value="1"/>
</dbReference>
<feature type="transmembrane region" description="Helical" evidence="7">
    <location>
        <begin position="1232"/>
        <end position="1253"/>
    </location>
</feature>
<reference evidence="9" key="1">
    <citation type="submission" date="2020-11" db="EMBL/GenBank/DDBJ databases">
        <authorList>
            <person name="Tran Van P."/>
        </authorList>
    </citation>
    <scope>NUCLEOTIDE SEQUENCE</scope>
</reference>
<dbReference type="SUPFAM" id="SSF51905">
    <property type="entry name" value="FAD/NAD(P)-binding domain"/>
    <property type="match status" value="1"/>
</dbReference>
<feature type="binding site" evidence="6">
    <location>
        <position position="978"/>
    </location>
    <ligand>
        <name>FAD</name>
        <dbReference type="ChEBI" id="CHEBI:57692"/>
    </ligand>
</feature>
<dbReference type="PANTHER" id="PTHR43563">
    <property type="entry name" value="AMINE OXIDASE"/>
    <property type="match status" value="1"/>
</dbReference>
<organism evidence="9">
    <name type="scientific">Timema bartmani</name>
    <dbReference type="NCBI Taxonomy" id="61472"/>
    <lineage>
        <taxon>Eukaryota</taxon>
        <taxon>Metazoa</taxon>
        <taxon>Ecdysozoa</taxon>
        <taxon>Arthropoda</taxon>
        <taxon>Hexapoda</taxon>
        <taxon>Insecta</taxon>
        <taxon>Pterygota</taxon>
        <taxon>Neoptera</taxon>
        <taxon>Polyneoptera</taxon>
        <taxon>Phasmatodea</taxon>
        <taxon>Timematodea</taxon>
        <taxon>Timematoidea</taxon>
        <taxon>Timematidae</taxon>
        <taxon>Timema</taxon>
    </lineage>
</organism>
<keyword evidence="7" id="KW-0274">FAD</keyword>
<evidence type="ECO:0000256" key="4">
    <source>
        <dbReference type="ARBA" id="ARBA00023002"/>
    </source>
</evidence>
<evidence type="ECO:0000256" key="3">
    <source>
        <dbReference type="ARBA" id="ARBA00005995"/>
    </source>
</evidence>
<dbReference type="GO" id="GO:0005741">
    <property type="term" value="C:mitochondrial outer membrane"/>
    <property type="evidence" value="ECO:0007669"/>
    <property type="project" value="UniProtKB-SubCell"/>
</dbReference>
<gene>
    <name evidence="9" type="ORF">TBIB3V08_LOCUS3408</name>
</gene>
<dbReference type="InterPro" id="IPR050703">
    <property type="entry name" value="Flavin_MAO"/>
</dbReference>
<proteinExistence type="inferred from homology"/>
<dbReference type="Gene3D" id="3.50.50.60">
    <property type="entry name" value="FAD/NAD(P)-binding domain"/>
    <property type="match status" value="1"/>
</dbReference>
<evidence type="ECO:0000313" key="9">
    <source>
        <dbReference type="EMBL" id="CAD7440925.1"/>
    </source>
</evidence>
<comment type="subcellular location">
    <subcellularLocation>
        <location evidence="2">Mitochondrion outer membrane</location>
        <topology evidence="2">Single-pass type IV membrane protein</topology>
        <orientation evidence="2">Cytoplasmic side</orientation>
    </subcellularLocation>
</comment>
<keyword evidence="7" id="KW-1133">Transmembrane helix</keyword>
<feature type="binding site" evidence="6">
    <location>
        <begin position="770"/>
        <end position="771"/>
    </location>
    <ligand>
        <name>FAD</name>
        <dbReference type="ChEBI" id="CHEBI:57692"/>
    </ligand>
</feature>
<evidence type="ECO:0000256" key="6">
    <source>
        <dbReference type="PIRSR" id="PIRSR601613-1"/>
    </source>
</evidence>
<dbReference type="GO" id="GO:0008131">
    <property type="term" value="F:primary methylamine oxidase activity"/>
    <property type="evidence" value="ECO:0007669"/>
    <property type="project" value="UniProtKB-ARBA"/>
</dbReference>
<dbReference type="Gene3D" id="1.10.405.10">
    <property type="entry name" value="Guanine Nucleotide Dissociation Inhibitor, domain 1"/>
    <property type="match status" value="1"/>
</dbReference>
<dbReference type="GO" id="GO:0097621">
    <property type="term" value="F:monoamine oxidase activity"/>
    <property type="evidence" value="ECO:0007669"/>
    <property type="project" value="UniProtKB-EC"/>
</dbReference>
<dbReference type="Gene3D" id="3.90.660.10">
    <property type="match status" value="1"/>
</dbReference>
<dbReference type="AlphaFoldDB" id="A0A7R9ET67"/>
<keyword evidence="7" id="KW-0472">Membrane</keyword>
<dbReference type="PANTHER" id="PTHR43563:SF14">
    <property type="entry name" value="AMINE OXIDASE"/>
    <property type="match status" value="1"/>
</dbReference>
<dbReference type="InterPro" id="IPR036188">
    <property type="entry name" value="FAD/NAD-bd_sf"/>
</dbReference>
<protein>
    <recommendedName>
        <fullName evidence="7">Amine oxidase</fullName>
        <ecNumber evidence="7">1.4.3.-</ecNumber>
    </recommendedName>
</protein>
<keyword evidence="7" id="KW-0285">Flavoprotein</keyword>
<dbReference type="PRINTS" id="PR00757">
    <property type="entry name" value="AMINEOXDASEF"/>
</dbReference>
<dbReference type="EC" id="1.4.3.-" evidence="7"/>
<dbReference type="InterPro" id="IPR001613">
    <property type="entry name" value="Flavin_amine_oxidase"/>
</dbReference>
<dbReference type="InterPro" id="IPR002937">
    <property type="entry name" value="Amino_oxidase"/>
</dbReference>
<comment type="cofactor">
    <cofactor evidence="1 7">
        <name>FAD</name>
        <dbReference type="ChEBI" id="CHEBI:57692"/>
    </cofactor>
</comment>
<comment type="catalytic activity">
    <reaction evidence="5">
        <text>a secondary aliphatic amine + O2 + H2O = a primary amine + an aldehyde + H2O2</text>
        <dbReference type="Rhea" id="RHEA:26414"/>
        <dbReference type="ChEBI" id="CHEBI:15377"/>
        <dbReference type="ChEBI" id="CHEBI:15379"/>
        <dbReference type="ChEBI" id="CHEBI:16240"/>
        <dbReference type="ChEBI" id="CHEBI:17478"/>
        <dbReference type="ChEBI" id="CHEBI:58855"/>
        <dbReference type="ChEBI" id="CHEBI:65296"/>
        <dbReference type="EC" id="1.4.3.4"/>
    </reaction>
</comment>
<dbReference type="Pfam" id="PF01593">
    <property type="entry name" value="Amino_oxidase"/>
    <property type="match status" value="1"/>
</dbReference>
<dbReference type="EMBL" id="OD565127">
    <property type="protein sequence ID" value="CAD7440925.1"/>
    <property type="molecule type" value="Genomic_DNA"/>
</dbReference>
<evidence type="ECO:0000256" key="7">
    <source>
        <dbReference type="RuleBase" id="RU362067"/>
    </source>
</evidence>
<feature type="binding site" evidence="6">
    <location>
        <position position="1093"/>
    </location>
    <ligand>
        <name>substrate</name>
    </ligand>
</feature>
<evidence type="ECO:0000256" key="1">
    <source>
        <dbReference type="ARBA" id="ARBA00001974"/>
    </source>
</evidence>
<feature type="binding site" evidence="6">
    <location>
        <position position="749"/>
    </location>
    <ligand>
        <name>FAD</name>
        <dbReference type="ChEBI" id="CHEBI:57692"/>
    </ligand>
</feature>
<name>A0A7R9ET67_9NEOP</name>
<keyword evidence="4 7" id="KW-0560">Oxidoreductase</keyword>
<evidence type="ECO:0000259" key="8">
    <source>
        <dbReference type="Pfam" id="PF01593"/>
    </source>
</evidence>
<feature type="binding site" evidence="6">
    <location>
        <position position="1176"/>
    </location>
    <ligand>
        <name>FAD</name>
        <dbReference type="ChEBI" id="CHEBI:57692"/>
    </ligand>
</feature>
<dbReference type="GO" id="GO:0016180">
    <property type="term" value="P:snRNA processing"/>
    <property type="evidence" value="ECO:0007669"/>
    <property type="project" value="InterPro"/>
</dbReference>
<keyword evidence="7" id="KW-0812">Transmembrane</keyword>